<proteinExistence type="predicted"/>
<protein>
    <recommendedName>
        <fullName evidence="3">RlpA-like double-psi beta-barrel-protein domain-containing protein-containing protein</fullName>
    </recommendedName>
</protein>
<feature type="non-terminal residue" evidence="1">
    <location>
        <position position="1"/>
    </location>
</feature>
<feature type="non-terminal residue" evidence="1">
    <location>
        <position position="53"/>
    </location>
</feature>
<dbReference type="AlphaFoldDB" id="A0A4P9ZK73"/>
<keyword evidence="2" id="KW-1185">Reference proteome</keyword>
<evidence type="ECO:0008006" key="3">
    <source>
        <dbReference type="Google" id="ProtNLM"/>
    </source>
</evidence>
<dbReference type="Gene3D" id="2.40.40.10">
    <property type="entry name" value="RlpA-like domain"/>
    <property type="match status" value="1"/>
</dbReference>
<evidence type="ECO:0000313" key="2">
    <source>
        <dbReference type="Proteomes" id="UP000268162"/>
    </source>
</evidence>
<dbReference type="InterPro" id="IPR036908">
    <property type="entry name" value="RlpA-like_sf"/>
</dbReference>
<evidence type="ECO:0000313" key="1">
    <source>
        <dbReference type="EMBL" id="RKP33438.1"/>
    </source>
</evidence>
<name>A0A4P9ZK73_9FUNG</name>
<reference evidence="2" key="1">
    <citation type="journal article" date="2018" name="Nat. Microbiol.">
        <title>Leveraging single-cell genomics to expand the fungal tree of life.</title>
        <authorList>
            <person name="Ahrendt S.R."/>
            <person name="Quandt C.A."/>
            <person name="Ciobanu D."/>
            <person name="Clum A."/>
            <person name="Salamov A."/>
            <person name="Andreopoulos B."/>
            <person name="Cheng J.F."/>
            <person name="Woyke T."/>
            <person name="Pelin A."/>
            <person name="Henrissat B."/>
            <person name="Reynolds N.K."/>
            <person name="Benny G.L."/>
            <person name="Smith M.E."/>
            <person name="James T.Y."/>
            <person name="Grigoriev I.V."/>
        </authorList>
    </citation>
    <scope>NUCLEOTIDE SEQUENCE [LARGE SCALE GENOMIC DNA]</scope>
    <source>
        <strain evidence="2">RSA 468</strain>
    </source>
</reference>
<accession>A0A4P9ZK73</accession>
<sequence>LMKNLNAKSPYCHKQVTITWNGQSVEAMVTDTCPGCGEHDIDLGRAVAEEFGE</sequence>
<organism evidence="1 2">
    <name type="scientific">Dimargaris cristalligena</name>
    <dbReference type="NCBI Taxonomy" id="215637"/>
    <lineage>
        <taxon>Eukaryota</taxon>
        <taxon>Fungi</taxon>
        <taxon>Fungi incertae sedis</taxon>
        <taxon>Zoopagomycota</taxon>
        <taxon>Kickxellomycotina</taxon>
        <taxon>Dimargaritomycetes</taxon>
        <taxon>Dimargaritales</taxon>
        <taxon>Dimargaritaceae</taxon>
        <taxon>Dimargaris</taxon>
    </lineage>
</organism>
<gene>
    <name evidence="1" type="ORF">BJ085DRAFT_9432</name>
</gene>
<dbReference type="SUPFAM" id="SSF50685">
    <property type="entry name" value="Barwin-like endoglucanases"/>
    <property type="match status" value="1"/>
</dbReference>
<dbReference type="Proteomes" id="UP000268162">
    <property type="component" value="Unassembled WGS sequence"/>
</dbReference>
<dbReference type="CDD" id="cd22191">
    <property type="entry name" value="DPBB_RlpA_EXP_N-like"/>
    <property type="match status" value="1"/>
</dbReference>
<dbReference type="EMBL" id="ML003876">
    <property type="protein sequence ID" value="RKP33438.1"/>
    <property type="molecule type" value="Genomic_DNA"/>
</dbReference>